<reference evidence="3 4" key="1">
    <citation type="submission" date="2020-04" db="EMBL/GenBank/DDBJ databases">
        <title>Metagenomic profiling of ammonia- and methane-oxidizing microorganisms in a Dutch drinking water treatment plant.</title>
        <authorList>
            <person name="Poghosyan L."/>
            <person name="Leucker S."/>
        </authorList>
    </citation>
    <scope>NUCLEOTIDE SEQUENCE [LARGE SCALE GENOMIC DNA]</scope>
    <source>
        <strain evidence="3">S-RSF-IL-03</strain>
    </source>
</reference>
<dbReference type="InterPro" id="IPR029767">
    <property type="entry name" value="WecB-like"/>
</dbReference>
<organism evidence="3 4">
    <name type="scientific">Eiseniibacteriota bacterium</name>
    <dbReference type="NCBI Taxonomy" id="2212470"/>
    <lineage>
        <taxon>Bacteria</taxon>
        <taxon>Candidatus Eiseniibacteriota</taxon>
    </lineage>
</organism>
<accession>A0A849SJC8</accession>
<sequence>MKIGILVGTRPEIIKMAPVVRACEARGTPFLLIHTGQHYSFEMDGVFFRELGLPAPHVNLEVGSGTQVYQIGAIIAGIAPILEHERPDVLLVEGDTNSVAAAGLAAQKMGIKVGHVEAGLRSFDRTMPEEINRILTDHLSDYLFAPTEQSRVLLHREGIADERIVVTGNTVVDEVLLQRERARDPARLERFGVESGRFAIATVHRAENTDVESRLRGIFEGLSGASRALGIPVLAALHPRTSKKLEALGLEIGNGVRPLPPLGYLDFLGLHAEAAITLTDSGGLQEEACCLRVPAVTLRDNTERPESVEVGANVLAGADPVKIVACARAMVAKPRDWPNPYGDGHSGERIVDWLLARG</sequence>
<evidence type="ECO:0000256" key="1">
    <source>
        <dbReference type="RuleBase" id="RU003513"/>
    </source>
</evidence>
<dbReference type="PANTHER" id="PTHR43174:SF1">
    <property type="entry name" value="UDP-N-ACETYLGLUCOSAMINE 2-EPIMERASE"/>
    <property type="match status" value="1"/>
</dbReference>
<dbReference type="Proteomes" id="UP000580839">
    <property type="component" value="Unassembled WGS sequence"/>
</dbReference>
<gene>
    <name evidence="3" type="primary">wecB</name>
    <name evidence="3" type="ORF">HOP12_00615</name>
</gene>
<dbReference type="EC" id="5.1.3.14" evidence="3"/>
<protein>
    <submittedName>
        <fullName evidence="3">UDP-N-acetylglucosamine 2-epimerase (Non-hydrolyzing)</fullName>
        <ecNumber evidence="3">5.1.3.14</ecNumber>
    </submittedName>
</protein>
<dbReference type="PANTHER" id="PTHR43174">
    <property type="entry name" value="UDP-N-ACETYLGLUCOSAMINE 2-EPIMERASE"/>
    <property type="match status" value="1"/>
</dbReference>
<dbReference type="EMBL" id="JABFRW010000007">
    <property type="protein sequence ID" value="NOT32654.1"/>
    <property type="molecule type" value="Genomic_DNA"/>
</dbReference>
<evidence type="ECO:0000313" key="4">
    <source>
        <dbReference type="Proteomes" id="UP000580839"/>
    </source>
</evidence>
<evidence type="ECO:0000313" key="3">
    <source>
        <dbReference type="EMBL" id="NOT32654.1"/>
    </source>
</evidence>
<keyword evidence="1 3" id="KW-0413">Isomerase</keyword>
<comment type="similarity">
    <text evidence="1">Belongs to the UDP-N-acetylglucosamine 2-epimerase family.</text>
</comment>
<dbReference type="Pfam" id="PF02350">
    <property type="entry name" value="Epimerase_2"/>
    <property type="match status" value="1"/>
</dbReference>
<dbReference type="CDD" id="cd03786">
    <property type="entry name" value="GTB_UDP-GlcNAc_2-Epimerase"/>
    <property type="match status" value="1"/>
</dbReference>
<name>A0A849SJC8_UNCEI</name>
<dbReference type="SUPFAM" id="SSF53756">
    <property type="entry name" value="UDP-Glycosyltransferase/glycogen phosphorylase"/>
    <property type="match status" value="1"/>
</dbReference>
<dbReference type="InterPro" id="IPR003331">
    <property type="entry name" value="UDP_GlcNAc_Epimerase_2_dom"/>
</dbReference>
<evidence type="ECO:0000259" key="2">
    <source>
        <dbReference type="Pfam" id="PF02350"/>
    </source>
</evidence>
<proteinExistence type="inferred from homology"/>
<comment type="caution">
    <text evidence="3">The sequence shown here is derived from an EMBL/GenBank/DDBJ whole genome shotgun (WGS) entry which is preliminary data.</text>
</comment>
<dbReference type="Gene3D" id="3.40.50.2000">
    <property type="entry name" value="Glycogen Phosphorylase B"/>
    <property type="match status" value="2"/>
</dbReference>
<dbReference type="GO" id="GO:0008761">
    <property type="term" value="F:UDP-N-acetylglucosamine 2-epimerase activity"/>
    <property type="evidence" value="ECO:0007669"/>
    <property type="project" value="UniProtKB-EC"/>
</dbReference>
<dbReference type="NCBIfam" id="TIGR00236">
    <property type="entry name" value="wecB"/>
    <property type="match status" value="1"/>
</dbReference>
<dbReference type="AlphaFoldDB" id="A0A849SJC8"/>
<feature type="domain" description="UDP-N-acetylglucosamine 2-epimerase" evidence="2">
    <location>
        <begin position="29"/>
        <end position="354"/>
    </location>
</feature>